<protein>
    <submittedName>
        <fullName evidence="1">Uncharacterized protein</fullName>
    </submittedName>
</protein>
<evidence type="ECO:0000313" key="1">
    <source>
        <dbReference type="EMBL" id="ODV85655.1"/>
    </source>
</evidence>
<dbReference type="Proteomes" id="UP000094801">
    <property type="component" value="Unassembled WGS sequence"/>
</dbReference>
<organism evidence="1 2">
    <name type="scientific">[Candida] arabinofermentans NRRL YB-2248</name>
    <dbReference type="NCBI Taxonomy" id="983967"/>
    <lineage>
        <taxon>Eukaryota</taxon>
        <taxon>Fungi</taxon>
        <taxon>Dikarya</taxon>
        <taxon>Ascomycota</taxon>
        <taxon>Saccharomycotina</taxon>
        <taxon>Pichiomycetes</taxon>
        <taxon>Pichiales</taxon>
        <taxon>Pichiaceae</taxon>
        <taxon>Ogataea</taxon>
        <taxon>Ogataea/Candida clade</taxon>
    </lineage>
</organism>
<keyword evidence="2" id="KW-1185">Reference proteome</keyword>
<accession>A0A1E4T1L6</accession>
<evidence type="ECO:0000313" key="2">
    <source>
        <dbReference type="Proteomes" id="UP000094801"/>
    </source>
</evidence>
<sequence>MSYSIVLKIIVFVIPPLNKQSPQTLRFSSFTETTKKFKTGTTSATKSFLHCSPIVSFSMKSNLHWTPRRSFQFSSGRFHELLFD</sequence>
<proteinExistence type="predicted"/>
<dbReference type="AlphaFoldDB" id="A0A1E4T1L6"/>
<reference evidence="2" key="1">
    <citation type="submission" date="2016-04" db="EMBL/GenBank/DDBJ databases">
        <title>Comparative genomics of biotechnologically important yeasts.</title>
        <authorList>
            <consortium name="DOE Joint Genome Institute"/>
            <person name="Riley R."/>
            <person name="Haridas S."/>
            <person name="Wolfe K.H."/>
            <person name="Lopes M.R."/>
            <person name="Hittinger C.T."/>
            <person name="Goker M."/>
            <person name="Salamov A."/>
            <person name="Wisecaver J."/>
            <person name="Long T.M."/>
            <person name="Aerts A.L."/>
            <person name="Barry K."/>
            <person name="Choi C."/>
            <person name="Clum A."/>
            <person name="Coughlan A.Y."/>
            <person name="Deshpande S."/>
            <person name="Douglass A.P."/>
            <person name="Hanson S.J."/>
            <person name="Klenk H.-P."/>
            <person name="Labutti K."/>
            <person name="Lapidus A."/>
            <person name="Lindquist E."/>
            <person name="Lipzen A."/>
            <person name="Meier-Kolthoff J.P."/>
            <person name="Ohm R.A."/>
            <person name="Otillar R.P."/>
            <person name="Pangilinan J."/>
            <person name="Peng Y."/>
            <person name="Rokas A."/>
            <person name="Rosa C.A."/>
            <person name="Scheuner C."/>
            <person name="Sibirny A.A."/>
            <person name="Slot J.C."/>
            <person name="Stielow J.B."/>
            <person name="Sun H."/>
            <person name="Kurtzman C.P."/>
            <person name="Blackwell M."/>
            <person name="Grigoriev I.V."/>
            <person name="Jeffries T.W."/>
        </authorList>
    </citation>
    <scope>NUCLEOTIDE SEQUENCE [LARGE SCALE GENOMIC DNA]</scope>
    <source>
        <strain evidence="2">NRRL YB-2248</strain>
    </source>
</reference>
<name>A0A1E4T1L6_9ASCO</name>
<gene>
    <name evidence="1" type="ORF">CANARDRAFT_137901</name>
</gene>
<dbReference type="EMBL" id="KV453851">
    <property type="protein sequence ID" value="ODV85655.1"/>
    <property type="molecule type" value="Genomic_DNA"/>
</dbReference>